<keyword evidence="2" id="KW-1185">Reference proteome</keyword>
<evidence type="ECO:0000313" key="2">
    <source>
        <dbReference type="Proteomes" id="UP000593576"/>
    </source>
</evidence>
<dbReference type="Proteomes" id="UP000593576">
    <property type="component" value="Unassembled WGS sequence"/>
</dbReference>
<protein>
    <submittedName>
        <fullName evidence="1">Uncharacterized protein</fullName>
    </submittedName>
</protein>
<name>A0A7J9KRS9_GOSSC</name>
<sequence>MLKNFLPHAMLKAIRNLESMIRTLKMDWAIVYDMLSG</sequence>
<dbReference type="OrthoDB" id="985412at2759"/>
<accession>A0A7J9KRS9</accession>
<comment type="caution">
    <text evidence="1">The sequence shown here is derived from an EMBL/GenBank/DDBJ whole genome shotgun (WGS) entry which is preliminary data.</text>
</comment>
<proteinExistence type="predicted"/>
<organism evidence="1 2">
    <name type="scientific">Gossypium schwendimanii</name>
    <name type="common">Cotton</name>
    <dbReference type="NCBI Taxonomy" id="34291"/>
    <lineage>
        <taxon>Eukaryota</taxon>
        <taxon>Viridiplantae</taxon>
        <taxon>Streptophyta</taxon>
        <taxon>Embryophyta</taxon>
        <taxon>Tracheophyta</taxon>
        <taxon>Spermatophyta</taxon>
        <taxon>Magnoliopsida</taxon>
        <taxon>eudicotyledons</taxon>
        <taxon>Gunneridae</taxon>
        <taxon>Pentapetalae</taxon>
        <taxon>rosids</taxon>
        <taxon>malvids</taxon>
        <taxon>Malvales</taxon>
        <taxon>Malvaceae</taxon>
        <taxon>Malvoideae</taxon>
        <taxon>Gossypium</taxon>
    </lineage>
</organism>
<evidence type="ECO:0000313" key="1">
    <source>
        <dbReference type="EMBL" id="MBA0849167.1"/>
    </source>
</evidence>
<dbReference type="AlphaFoldDB" id="A0A7J9KRS9"/>
<gene>
    <name evidence="1" type="ORF">Goshw_012442</name>
</gene>
<dbReference type="EMBL" id="JABFAF010000002">
    <property type="protein sequence ID" value="MBA0849167.1"/>
    <property type="molecule type" value="Genomic_DNA"/>
</dbReference>
<reference evidence="1 2" key="1">
    <citation type="journal article" date="2019" name="Genome Biol. Evol.">
        <title>Insights into the evolution of the New World diploid cottons (Gossypium, subgenus Houzingenia) based on genome sequencing.</title>
        <authorList>
            <person name="Grover C.E."/>
            <person name="Arick M.A. 2nd"/>
            <person name="Thrash A."/>
            <person name="Conover J.L."/>
            <person name="Sanders W.S."/>
            <person name="Peterson D.G."/>
            <person name="Frelichowski J.E."/>
            <person name="Scheffler J.A."/>
            <person name="Scheffler B.E."/>
            <person name="Wendel J.F."/>
        </authorList>
    </citation>
    <scope>NUCLEOTIDE SEQUENCE [LARGE SCALE GENOMIC DNA]</scope>
    <source>
        <strain evidence="1">1</strain>
        <tissue evidence="1">Leaf</tissue>
    </source>
</reference>